<protein>
    <recommendedName>
        <fullName evidence="1">Ints3-like C-terminal domain-containing protein</fullName>
    </recommendedName>
</protein>
<dbReference type="InterPro" id="IPR056518">
    <property type="entry name" value="HEAT_Ints3_C"/>
</dbReference>
<dbReference type="GO" id="GO:0005737">
    <property type="term" value="C:cytoplasm"/>
    <property type="evidence" value="ECO:0007669"/>
    <property type="project" value="TreeGrafter"/>
</dbReference>
<dbReference type="PANTHER" id="PTHR13587:SF7">
    <property type="entry name" value="INTEGRATOR COMPLEX SUBUNIT 3"/>
    <property type="match status" value="1"/>
</dbReference>
<sequence length="94" mass="10922">MVMASVEWATTPQWVFWHLVHADGVPIEWFLSTIPKLDSTKHDEAIANILLMMKRMDREPWAGLIRAIFHRIPTKNDNFTADALKMLIEDSEQC</sequence>
<dbReference type="EnsemblMetazoa" id="CJA38261.1">
    <property type="protein sequence ID" value="CJA38261.1"/>
    <property type="gene ID" value="WBGene00214108"/>
</dbReference>
<reference evidence="2" key="2">
    <citation type="submission" date="2022-06" db="UniProtKB">
        <authorList>
            <consortium name="EnsemblMetazoa"/>
        </authorList>
    </citation>
    <scope>IDENTIFICATION</scope>
    <source>
        <strain evidence="2">DF5081</strain>
    </source>
</reference>
<dbReference type="InterPro" id="IPR045334">
    <property type="entry name" value="INTS3"/>
</dbReference>
<organism evidence="2 3">
    <name type="scientific">Caenorhabditis japonica</name>
    <dbReference type="NCBI Taxonomy" id="281687"/>
    <lineage>
        <taxon>Eukaryota</taxon>
        <taxon>Metazoa</taxon>
        <taxon>Ecdysozoa</taxon>
        <taxon>Nematoda</taxon>
        <taxon>Chromadorea</taxon>
        <taxon>Rhabditida</taxon>
        <taxon>Rhabditina</taxon>
        <taxon>Rhabditomorpha</taxon>
        <taxon>Rhabditoidea</taxon>
        <taxon>Rhabditidae</taxon>
        <taxon>Peloderinae</taxon>
        <taxon>Caenorhabditis</taxon>
    </lineage>
</organism>
<evidence type="ECO:0000313" key="3">
    <source>
        <dbReference type="Proteomes" id="UP000005237"/>
    </source>
</evidence>
<dbReference type="Proteomes" id="UP000005237">
    <property type="component" value="Unassembled WGS sequence"/>
</dbReference>
<evidence type="ECO:0000313" key="2">
    <source>
        <dbReference type="EnsemblMetazoa" id="CJA38261.1"/>
    </source>
</evidence>
<dbReference type="PANTHER" id="PTHR13587">
    <property type="entry name" value="INTEGRATOR COMPLEX SUBUNIT 3"/>
    <property type="match status" value="1"/>
</dbReference>
<reference evidence="3" key="1">
    <citation type="submission" date="2010-08" db="EMBL/GenBank/DDBJ databases">
        <authorList>
            <consortium name="Caenorhabditis japonica Sequencing Consortium"/>
            <person name="Wilson R.K."/>
        </authorList>
    </citation>
    <scope>NUCLEOTIDE SEQUENCE [LARGE SCALE GENOMIC DNA]</scope>
    <source>
        <strain evidence="3">DF5081</strain>
    </source>
</reference>
<dbReference type="AlphaFoldDB" id="A0A8R1IRG6"/>
<accession>A0A8R1IRG6</accession>
<dbReference type="Pfam" id="PF24566">
    <property type="entry name" value="HEAT_Ints3_C"/>
    <property type="match status" value="1"/>
</dbReference>
<name>A0A8R1IRG6_CAEJA</name>
<proteinExistence type="predicted"/>
<evidence type="ECO:0000259" key="1">
    <source>
        <dbReference type="Pfam" id="PF24566"/>
    </source>
</evidence>
<keyword evidence="3" id="KW-1185">Reference proteome</keyword>
<feature type="domain" description="Ints3-like C-terminal" evidence="1">
    <location>
        <begin position="2"/>
        <end position="91"/>
    </location>
</feature>